<dbReference type="PANTHER" id="PTHR30634:SF7">
    <property type="entry name" value="VWA DOMAIN-CONTAINING PROTEIN"/>
    <property type="match status" value="1"/>
</dbReference>
<dbReference type="SUPFAM" id="SSF53300">
    <property type="entry name" value="vWA-like"/>
    <property type="match status" value="1"/>
</dbReference>
<dbReference type="InterPro" id="IPR008912">
    <property type="entry name" value="Uncharacterised_CoxE"/>
</dbReference>
<dbReference type="Pfam" id="PF05762">
    <property type="entry name" value="VWA_CoxE"/>
    <property type="match status" value="1"/>
</dbReference>
<dbReference type="InterPro" id="IPR043737">
    <property type="entry name" value="DUF5682"/>
</dbReference>
<feature type="region of interest" description="Disordered" evidence="1">
    <location>
        <begin position="862"/>
        <end position="883"/>
    </location>
</feature>
<dbReference type="Proteomes" id="UP000316213">
    <property type="component" value="Unassembled WGS sequence"/>
</dbReference>
<name>A0A5C6AQ20_9BACT</name>
<gene>
    <name evidence="2" type="ORF">Pla100_13630</name>
</gene>
<evidence type="ECO:0000313" key="2">
    <source>
        <dbReference type="EMBL" id="TWU01628.1"/>
    </source>
</evidence>
<feature type="compositionally biased region" description="Basic and acidic residues" evidence="1">
    <location>
        <begin position="866"/>
        <end position="878"/>
    </location>
</feature>
<dbReference type="InterPro" id="IPR036465">
    <property type="entry name" value="vWFA_dom_sf"/>
</dbReference>
<dbReference type="EMBL" id="SJPM01000002">
    <property type="protein sequence ID" value="TWU01628.1"/>
    <property type="molecule type" value="Genomic_DNA"/>
</dbReference>
<dbReference type="Gene3D" id="3.40.50.410">
    <property type="entry name" value="von Willebrand factor, type A domain"/>
    <property type="match status" value="1"/>
</dbReference>
<protein>
    <submittedName>
        <fullName evidence="2">VWA domain containing CoxE-like protein</fullName>
    </submittedName>
</protein>
<keyword evidence="3" id="KW-1185">Reference proteome</keyword>
<evidence type="ECO:0000256" key="1">
    <source>
        <dbReference type="SAM" id="MobiDB-lite"/>
    </source>
</evidence>
<sequence>MTQSVESPIEQSMRSLAECRSPLLIGVRHHSATLARVVPKILDAFGPECLLVELPADLADWIEFLGDPRTIAPVAISAADDRRGLFFYPMADFSPEWVAIRWARANGVPVVACDLSVSAKWEEPPFAPGPKEPPKELPSETALDVLLRRSGETDTGGLWQRLVESPGFDADPDSIRAAALLFGWAVRESSPEVSARDRVRESAMREAIRRAPSHSAAVVGSFHAAALLPDVIESERDRDADRLREAQPDVAPDSHSAVGVSLVPYSFEQLDERSGYPAGVRDPVWHQRMVEANSREEADAAAAELITRICRELRTDGHVAGMPDASESLRMMRDLARLRGLPVAGRGELIEAIQSCLVQGDLMGRGRAVSVAAGEVLIGHRLGTVTPAAPRCGLAVEIDRQLQELKLPGRDSFASTPAPPKRPSRYGVARRGFDDQAKEISLDVLRDRRDRARAVVLRRLNAAGIPYATRVDEVERGHRENLIERWRVAWQQGTSATIESVSRYGVTLRQVVEGMVRGSLIRSSSSMPSINGNVSSNLSGGTDADELPATTLRCLHVATQCGLVSLTHQMLSRIGDSFRAAAGLSELVEAITIIARIRIGHMPGLPSDPADAMPPWVESFAWPGDGVTIDALLDTALERLSGMSGSEEPSDVAALVDFLDWMTGDLRDAVLNPEGGSKSDDKRMAITHWCRQTVRHGGNRMRGAAAGALCLLDEQSNEVFATLTRGWLDAAVDREGRDRLRGGLSGATQVLMPRMQSDPAWLRGIQDGIATMNDDVFLARLPPLRGAFADFSPTDRERMLQVCLSELKERGSTLTGAAESFAWANSSDADAITDEWVHLREADLAGRKALMSSYPEAEFWLQPTDESPRQTSGHERSPNAHPQHCDVVGNEARATVAMELPLADRWRLIFGLPPENRTPMAMRCAGSLDQLYGRGRGEGSRGGLAGDKHKLPGAGGGTEAPQPTTAQWAEDLEALFGSDICQEVLGAAAGTGRSGVIEHLDPDSVTPSIELLQQVLSLAGAMPESKVATLRRLAARITQQLAEQLAVRLQPALTGLSSPRPTRRRAKKLNLARTIRENLSNSHRRGDGRVGIVAERLIFNSPAKRQMDWHVTFVVDVSGSMSASVIYSALVAAVLDALPALSVRFLAFSTEVLDFSEQVADPLSLLLEVQVGGGTDIGLGLRAARAGVSVPSRSLVILVSDFEEGVSVGRMVAEVRAMVDSGIRCLGLASLDDSGVARYHQGYASMMAGAGMPVAAVSPEHLARWIGEQVRGLGGGSSSVS</sequence>
<dbReference type="Pfam" id="PF18934">
    <property type="entry name" value="DUF5682"/>
    <property type="match status" value="1"/>
</dbReference>
<comment type="caution">
    <text evidence="2">The sequence shown here is derived from an EMBL/GenBank/DDBJ whole genome shotgun (WGS) entry which is preliminary data.</text>
</comment>
<proteinExistence type="predicted"/>
<organism evidence="2 3">
    <name type="scientific">Neorhodopirellula pilleata</name>
    <dbReference type="NCBI Taxonomy" id="2714738"/>
    <lineage>
        <taxon>Bacteria</taxon>
        <taxon>Pseudomonadati</taxon>
        <taxon>Planctomycetota</taxon>
        <taxon>Planctomycetia</taxon>
        <taxon>Pirellulales</taxon>
        <taxon>Pirellulaceae</taxon>
        <taxon>Neorhodopirellula</taxon>
    </lineage>
</organism>
<feature type="region of interest" description="Disordered" evidence="1">
    <location>
        <begin position="935"/>
        <end position="962"/>
    </location>
</feature>
<evidence type="ECO:0000313" key="3">
    <source>
        <dbReference type="Proteomes" id="UP000316213"/>
    </source>
</evidence>
<reference evidence="2 3" key="1">
    <citation type="submission" date="2019-02" db="EMBL/GenBank/DDBJ databases">
        <title>Deep-cultivation of Planctomycetes and their phenomic and genomic characterization uncovers novel biology.</title>
        <authorList>
            <person name="Wiegand S."/>
            <person name="Jogler M."/>
            <person name="Boedeker C."/>
            <person name="Pinto D."/>
            <person name="Vollmers J."/>
            <person name="Rivas-Marin E."/>
            <person name="Kohn T."/>
            <person name="Peeters S.H."/>
            <person name="Heuer A."/>
            <person name="Rast P."/>
            <person name="Oberbeckmann S."/>
            <person name="Bunk B."/>
            <person name="Jeske O."/>
            <person name="Meyerdierks A."/>
            <person name="Storesund J.E."/>
            <person name="Kallscheuer N."/>
            <person name="Luecker S."/>
            <person name="Lage O.M."/>
            <person name="Pohl T."/>
            <person name="Merkel B.J."/>
            <person name="Hornburger P."/>
            <person name="Mueller R.-W."/>
            <person name="Bruemmer F."/>
            <person name="Labrenz M."/>
            <person name="Spormann A.M."/>
            <person name="Op Den Camp H."/>
            <person name="Overmann J."/>
            <person name="Amann R."/>
            <person name="Jetten M.S.M."/>
            <person name="Mascher T."/>
            <person name="Medema M.H."/>
            <person name="Devos D.P."/>
            <person name="Kaster A.-K."/>
            <person name="Ovreas L."/>
            <person name="Rohde M."/>
            <person name="Galperin M.Y."/>
            <person name="Jogler C."/>
        </authorList>
    </citation>
    <scope>NUCLEOTIDE SEQUENCE [LARGE SCALE GENOMIC DNA]</scope>
    <source>
        <strain evidence="2 3">Pla100</strain>
    </source>
</reference>
<dbReference type="PANTHER" id="PTHR30634">
    <property type="entry name" value="OUTER MEMBRANE LOLAB LIPOPROTEIN INSERTION APPARATUS"/>
    <property type="match status" value="1"/>
</dbReference>
<dbReference type="InterPro" id="IPR050458">
    <property type="entry name" value="LolB"/>
</dbReference>
<accession>A0A5C6AQ20</accession>
<feature type="region of interest" description="Disordered" evidence="1">
    <location>
        <begin position="409"/>
        <end position="428"/>
    </location>
</feature>